<dbReference type="CDD" id="cd17546">
    <property type="entry name" value="REC_hyHK_CKI1_RcsC-like"/>
    <property type="match status" value="1"/>
</dbReference>
<protein>
    <submittedName>
        <fullName evidence="4">Response regulator</fullName>
    </submittedName>
</protein>
<evidence type="ECO:0000313" key="4">
    <source>
        <dbReference type="EMBL" id="KAA3437075.1"/>
    </source>
</evidence>
<evidence type="ECO:0000313" key="5">
    <source>
        <dbReference type="Proteomes" id="UP000324133"/>
    </source>
</evidence>
<comment type="caution">
    <text evidence="4">The sequence shown here is derived from an EMBL/GenBank/DDBJ whole genome shotgun (WGS) entry which is preliminary data.</text>
</comment>
<dbReference type="Gene3D" id="3.40.50.2300">
    <property type="match status" value="1"/>
</dbReference>
<dbReference type="InterPro" id="IPR001789">
    <property type="entry name" value="Sig_transdc_resp-reg_receiver"/>
</dbReference>
<dbReference type="RefSeq" id="WP_149093016.1">
    <property type="nucleotide sequence ID" value="NZ_VKKY01000003.1"/>
</dbReference>
<dbReference type="AlphaFoldDB" id="A0A5B6TAX1"/>
<evidence type="ECO:0000259" key="3">
    <source>
        <dbReference type="PROSITE" id="PS50110"/>
    </source>
</evidence>
<dbReference type="InterPro" id="IPR011006">
    <property type="entry name" value="CheY-like_superfamily"/>
</dbReference>
<organism evidence="4 5">
    <name type="scientific">Rufibacter hautae</name>
    <dbReference type="NCBI Taxonomy" id="2595005"/>
    <lineage>
        <taxon>Bacteria</taxon>
        <taxon>Pseudomonadati</taxon>
        <taxon>Bacteroidota</taxon>
        <taxon>Cytophagia</taxon>
        <taxon>Cytophagales</taxon>
        <taxon>Hymenobacteraceae</taxon>
        <taxon>Rufibacter</taxon>
    </lineage>
</organism>
<dbReference type="SUPFAM" id="SSF52172">
    <property type="entry name" value="CheY-like"/>
    <property type="match status" value="1"/>
</dbReference>
<proteinExistence type="predicted"/>
<name>A0A5B6TAX1_9BACT</name>
<keyword evidence="1 2" id="KW-0597">Phosphoprotein</keyword>
<feature type="modified residue" description="4-aspartylphosphate" evidence="2">
    <location>
        <position position="72"/>
    </location>
</feature>
<dbReference type="GO" id="GO:0000160">
    <property type="term" value="P:phosphorelay signal transduction system"/>
    <property type="evidence" value="ECO:0007669"/>
    <property type="project" value="InterPro"/>
</dbReference>
<dbReference type="InterPro" id="IPR050595">
    <property type="entry name" value="Bact_response_regulator"/>
</dbReference>
<feature type="domain" description="Response regulatory" evidence="3">
    <location>
        <begin position="16"/>
        <end position="141"/>
    </location>
</feature>
<reference evidence="4 5" key="1">
    <citation type="submission" date="2019-07" db="EMBL/GenBank/DDBJ databases">
        <title>Rufibacter sp. nov., isolated from lake sediment.</title>
        <authorList>
            <person name="Qu J.-H."/>
        </authorList>
    </citation>
    <scope>NUCLEOTIDE SEQUENCE [LARGE SCALE GENOMIC DNA]</scope>
    <source>
        <strain evidence="4 5">NBS58-1</strain>
    </source>
</reference>
<keyword evidence="5" id="KW-1185">Reference proteome</keyword>
<evidence type="ECO:0000256" key="2">
    <source>
        <dbReference type="PROSITE-ProRule" id="PRU00169"/>
    </source>
</evidence>
<dbReference type="OrthoDB" id="1524091at2"/>
<gene>
    <name evidence="4" type="ORF">FOA19_22150</name>
</gene>
<dbReference type="Proteomes" id="UP000324133">
    <property type="component" value="Unassembled WGS sequence"/>
</dbReference>
<sequence>MSEAQQLFTAYQDTGEILVIDDDTSSLFLIKDLLTSMGMGTKVTTASTAQDALDILASRRGTNRFPELLLLDIKMPDMDGFGFLERLHQLNLPRHTEPKIVVLSYYGNRMYQERAQELGVSAYLRKPLTREKVLDIIGLRSYSN</sequence>
<dbReference type="SMART" id="SM00448">
    <property type="entry name" value="REC"/>
    <property type="match status" value="1"/>
</dbReference>
<dbReference type="PANTHER" id="PTHR44591">
    <property type="entry name" value="STRESS RESPONSE REGULATOR PROTEIN 1"/>
    <property type="match status" value="1"/>
</dbReference>
<dbReference type="PROSITE" id="PS50110">
    <property type="entry name" value="RESPONSE_REGULATORY"/>
    <property type="match status" value="1"/>
</dbReference>
<dbReference type="EMBL" id="VKKY01000003">
    <property type="protein sequence ID" value="KAA3437075.1"/>
    <property type="molecule type" value="Genomic_DNA"/>
</dbReference>
<dbReference type="PANTHER" id="PTHR44591:SF3">
    <property type="entry name" value="RESPONSE REGULATORY DOMAIN-CONTAINING PROTEIN"/>
    <property type="match status" value="1"/>
</dbReference>
<dbReference type="Pfam" id="PF00072">
    <property type="entry name" value="Response_reg"/>
    <property type="match status" value="1"/>
</dbReference>
<accession>A0A5B6TAX1</accession>
<evidence type="ECO:0000256" key="1">
    <source>
        <dbReference type="ARBA" id="ARBA00022553"/>
    </source>
</evidence>